<proteinExistence type="inferred from homology"/>
<evidence type="ECO:0000313" key="11">
    <source>
        <dbReference type="EMBL" id="CAL1530707.1"/>
    </source>
</evidence>
<evidence type="ECO:0000256" key="6">
    <source>
        <dbReference type="ARBA" id="ARBA00022968"/>
    </source>
</evidence>
<keyword evidence="4" id="KW-0808">Transferase</keyword>
<keyword evidence="5" id="KW-0812">Transmembrane</keyword>
<dbReference type="GO" id="GO:0016020">
    <property type="term" value="C:membrane"/>
    <property type="evidence" value="ECO:0007669"/>
    <property type="project" value="UniProtKB-SubCell"/>
</dbReference>
<dbReference type="Proteomes" id="UP001497497">
    <property type="component" value="Unassembled WGS sequence"/>
</dbReference>
<sequence length="233" mass="26834">FLSSAPKVLFLLRAIYRPHNVYCLSVDTKSSIEFLEAVRAVVRCLPNVFVASKLENIVYAGFSRLMADIDCMEDLLQHPVKWKYVINMPGQQFPLRTNLELVKVLKIFKGTNNIEGNTREVMPTRYQWRYEPKKDDQSGTVTMVKTDVEHRPIPHNLRPVKSSAYGSFSREFVTFVLHSPVARDVLEWSRWLYSPDEYFWAILNFATNVAVPGGYKGQFRSTYLASFHSMAAV</sequence>
<comment type="pathway">
    <text evidence="2">Protein modification; protein glycosylation.</text>
</comment>
<comment type="similarity">
    <text evidence="10">Belongs to the glycosyltransferase 14 family.</text>
</comment>
<comment type="subcellular location">
    <subcellularLocation>
        <location evidence="1">Membrane</location>
        <topology evidence="1">Single-pass type II membrane protein</topology>
    </subcellularLocation>
</comment>
<protein>
    <submittedName>
        <fullName evidence="11">Uncharacterized protein</fullName>
    </submittedName>
</protein>
<evidence type="ECO:0000256" key="1">
    <source>
        <dbReference type="ARBA" id="ARBA00004606"/>
    </source>
</evidence>
<dbReference type="AlphaFoldDB" id="A0AAV2HAB8"/>
<keyword evidence="6" id="KW-0735">Signal-anchor</keyword>
<evidence type="ECO:0000256" key="10">
    <source>
        <dbReference type="ARBA" id="ARBA00038150"/>
    </source>
</evidence>
<evidence type="ECO:0000256" key="4">
    <source>
        <dbReference type="ARBA" id="ARBA00022679"/>
    </source>
</evidence>
<reference evidence="11 12" key="1">
    <citation type="submission" date="2024-04" db="EMBL/GenBank/DDBJ databases">
        <authorList>
            <consortium name="Genoscope - CEA"/>
            <person name="William W."/>
        </authorList>
    </citation>
    <scope>NUCLEOTIDE SEQUENCE [LARGE SCALE GENOMIC DNA]</scope>
</reference>
<dbReference type="GO" id="GO:0008375">
    <property type="term" value="F:acetylglucosaminyltransferase activity"/>
    <property type="evidence" value="ECO:0007669"/>
    <property type="project" value="TreeGrafter"/>
</dbReference>
<gene>
    <name evidence="11" type="ORF">GSLYS_00004832001</name>
</gene>
<feature type="non-terminal residue" evidence="11">
    <location>
        <position position="1"/>
    </location>
</feature>
<keyword evidence="12" id="KW-1185">Reference proteome</keyword>
<evidence type="ECO:0000256" key="9">
    <source>
        <dbReference type="ARBA" id="ARBA00023180"/>
    </source>
</evidence>
<dbReference type="Pfam" id="PF02485">
    <property type="entry name" value="Branch"/>
    <property type="match status" value="1"/>
</dbReference>
<evidence type="ECO:0000256" key="7">
    <source>
        <dbReference type="ARBA" id="ARBA00022989"/>
    </source>
</evidence>
<evidence type="ECO:0000256" key="5">
    <source>
        <dbReference type="ARBA" id="ARBA00022692"/>
    </source>
</evidence>
<name>A0AAV2HAB8_LYMST</name>
<keyword evidence="8" id="KW-0472">Membrane</keyword>
<dbReference type="PANTHER" id="PTHR19297:SF191">
    <property type="entry name" value="PROTEIN XYLOSYLTRANSFERASE"/>
    <property type="match status" value="1"/>
</dbReference>
<dbReference type="PANTHER" id="PTHR19297">
    <property type="entry name" value="GLYCOSYLTRANSFERASE 14 FAMILY MEMBER"/>
    <property type="match status" value="1"/>
</dbReference>
<keyword evidence="7" id="KW-1133">Transmembrane helix</keyword>
<dbReference type="InterPro" id="IPR003406">
    <property type="entry name" value="Glyco_trans_14"/>
</dbReference>
<keyword evidence="9" id="KW-0325">Glycoprotein</keyword>
<evidence type="ECO:0000313" key="12">
    <source>
        <dbReference type="Proteomes" id="UP001497497"/>
    </source>
</evidence>
<evidence type="ECO:0000256" key="2">
    <source>
        <dbReference type="ARBA" id="ARBA00004922"/>
    </source>
</evidence>
<organism evidence="11 12">
    <name type="scientific">Lymnaea stagnalis</name>
    <name type="common">Great pond snail</name>
    <name type="synonym">Helix stagnalis</name>
    <dbReference type="NCBI Taxonomy" id="6523"/>
    <lineage>
        <taxon>Eukaryota</taxon>
        <taxon>Metazoa</taxon>
        <taxon>Spiralia</taxon>
        <taxon>Lophotrochozoa</taxon>
        <taxon>Mollusca</taxon>
        <taxon>Gastropoda</taxon>
        <taxon>Heterobranchia</taxon>
        <taxon>Euthyneura</taxon>
        <taxon>Panpulmonata</taxon>
        <taxon>Hygrophila</taxon>
        <taxon>Lymnaeoidea</taxon>
        <taxon>Lymnaeidae</taxon>
        <taxon>Lymnaea</taxon>
    </lineage>
</organism>
<accession>A0AAV2HAB8</accession>
<evidence type="ECO:0000256" key="8">
    <source>
        <dbReference type="ARBA" id="ARBA00023136"/>
    </source>
</evidence>
<keyword evidence="3" id="KW-0328">Glycosyltransferase</keyword>
<comment type="caution">
    <text evidence="11">The sequence shown here is derived from an EMBL/GenBank/DDBJ whole genome shotgun (WGS) entry which is preliminary data.</text>
</comment>
<evidence type="ECO:0000256" key="3">
    <source>
        <dbReference type="ARBA" id="ARBA00022676"/>
    </source>
</evidence>
<dbReference type="EMBL" id="CAXITT010000074">
    <property type="protein sequence ID" value="CAL1530707.1"/>
    <property type="molecule type" value="Genomic_DNA"/>
</dbReference>